<dbReference type="EMBL" id="CP159872">
    <property type="protein sequence ID" value="XCM82538.1"/>
    <property type="molecule type" value="Genomic_DNA"/>
</dbReference>
<keyword evidence="3" id="KW-0812">Transmembrane</keyword>
<evidence type="ECO:0000259" key="4">
    <source>
        <dbReference type="Pfam" id="PF00892"/>
    </source>
</evidence>
<comment type="similarity">
    <text evidence="1">Belongs to the EamA transporter family.</text>
</comment>
<evidence type="ECO:0000256" key="2">
    <source>
        <dbReference type="SAM" id="MobiDB-lite"/>
    </source>
</evidence>
<organism evidence="5">
    <name type="scientific">Kitasatospora camelliae</name>
    <dbReference type="NCBI Taxonomy" id="3156397"/>
    <lineage>
        <taxon>Bacteria</taxon>
        <taxon>Bacillati</taxon>
        <taxon>Actinomycetota</taxon>
        <taxon>Actinomycetes</taxon>
        <taxon>Kitasatosporales</taxon>
        <taxon>Streptomycetaceae</taxon>
        <taxon>Kitasatospora</taxon>
    </lineage>
</organism>
<feature type="compositionally biased region" description="Gly residues" evidence="2">
    <location>
        <begin position="14"/>
        <end position="28"/>
    </location>
</feature>
<dbReference type="InterPro" id="IPR037185">
    <property type="entry name" value="EmrE-like"/>
</dbReference>
<evidence type="ECO:0000256" key="3">
    <source>
        <dbReference type="SAM" id="Phobius"/>
    </source>
</evidence>
<feature type="region of interest" description="Disordered" evidence="2">
    <location>
        <begin position="1"/>
        <end position="32"/>
    </location>
</feature>
<dbReference type="GO" id="GO:0016020">
    <property type="term" value="C:membrane"/>
    <property type="evidence" value="ECO:0007669"/>
    <property type="project" value="InterPro"/>
</dbReference>
<feature type="transmembrane region" description="Helical" evidence="3">
    <location>
        <begin position="87"/>
        <end position="105"/>
    </location>
</feature>
<feature type="transmembrane region" description="Helical" evidence="3">
    <location>
        <begin position="120"/>
        <end position="139"/>
    </location>
</feature>
<feature type="transmembrane region" description="Helical" evidence="3">
    <location>
        <begin position="58"/>
        <end position="80"/>
    </location>
</feature>
<reference evidence="5" key="1">
    <citation type="submission" date="2024-06" db="EMBL/GenBank/DDBJ databases">
        <title>The genome sequences of Kitasatospora sp. strain HUAS MG31.</title>
        <authorList>
            <person name="Mo P."/>
        </authorList>
    </citation>
    <scope>NUCLEOTIDE SEQUENCE</scope>
    <source>
        <strain evidence="5">HUAS MG31</strain>
    </source>
</reference>
<evidence type="ECO:0000313" key="5">
    <source>
        <dbReference type="EMBL" id="XCM82538.1"/>
    </source>
</evidence>
<dbReference type="KEGG" id="kcm:ABWK59_28300"/>
<dbReference type="AlphaFoldDB" id="A0AAU8K2R9"/>
<dbReference type="RefSeq" id="WP_354643470.1">
    <property type="nucleotide sequence ID" value="NZ_CP159872.1"/>
</dbReference>
<gene>
    <name evidence="5" type="ORF">ABWK59_28300</name>
</gene>
<dbReference type="InterPro" id="IPR000620">
    <property type="entry name" value="EamA_dom"/>
</dbReference>
<accession>A0AAU8K2R9</accession>
<keyword evidence="3" id="KW-0472">Membrane</keyword>
<feature type="region of interest" description="Disordered" evidence="2">
    <location>
        <begin position="194"/>
        <end position="247"/>
    </location>
</feature>
<feature type="domain" description="EamA" evidence="4">
    <location>
        <begin position="56"/>
        <end position="188"/>
    </location>
</feature>
<evidence type="ECO:0000256" key="1">
    <source>
        <dbReference type="ARBA" id="ARBA00007362"/>
    </source>
</evidence>
<name>A0AAU8K2R9_9ACTN</name>
<keyword evidence="3" id="KW-1133">Transmembrane helix</keyword>
<dbReference type="SUPFAM" id="SSF103481">
    <property type="entry name" value="Multidrug resistance efflux transporter EmrE"/>
    <property type="match status" value="1"/>
</dbReference>
<proteinExistence type="inferred from homology"/>
<protein>
    <submittedName>
        <fullName evidence="5">DMT family transporter</fullName>
    </submittedName>
</protein>
<sequence>MGESTFGEGCVAEGEGGWAGGEPHGGDGFDADASGLGGGHHGAFVVVQGAGSGDLPGFLFALGTLACEAAFSLVAVPLLPQLGPVRVSAYSTVLAVPMFAVAAAVQDGVHALRTPTGPELAALLYLGTALTCGAFLLWYGALGRLGPERAGLFAGPVPVTAALSGAVLGTGGLRPAELAGAALVGLGVRAGLTATRPAARPTPDHRPVTDGHPTPEPPDDRVPYGADSPHAGSSSAGNPLLTRGHDG</sequence>
<dbReference type="Pfam" id="PF00892">
    <property type="entry name" value="EamA"/>
    <property type="match status" value="1"/>
</dbReference>